<dbReference type="PANTHER" id="PTHR10412">
    <property type="entry name" value="MANNOSYL-OLIGOSACCHARIDE GLUCOSIDASE"/>
    <property type="match status" value="1"/>
</dbReference>
<evidence type="ECO:0000259" key="14">
    <source>
        <dbReference type="Pfam" id="PF16923"/>
    </source>
</evidence>
<sequence length="790" mass="91042">MRRRNVAPRIIPVNGRDPRRAEEQENRTLTWAICAALILTFIIVVYLFESTPPDFIPIPSTLPNASRVDAFDPHAWGTYRSHTYFGLRTKYPNSPLFGLMWYKQPIYEASSLGIRHTCKQEEGVQYMWKDADGKSFGHQDVIDKELKFETNWVGVDSSFSTEIRVLPSKGDIKGRKYAFVFYMLMTDEEAKMFVKRDASGVLIGYQGEAPGIGKFDLTFENEGSAIITNTSMHVPANFDPQKVDEFFQRFLWLNEDAFIDIKAKSFNENMSDAEPRNLFFVQFLVDDKSVIRANFNARNSLSKNAFKPLYTQKLNAFREEFDKKYELEQSQFPKSYKTMGRAALSNMLGSIGYWHGHSTVLIGGAVRLPYGPLTLVSAVPSRPFFPRGFLWDEGFHQLLIKQYDPVMSVDMVATWLDSIDSHGWIPREMILDTEAKARVPPEFIPQVPDVANPPVFFYLIESFMKTPDFMAHHSRRLVQLYPRLKLWYTWLRTSQAGPHKGTFRWRSRNATTNLELNPKTLPSGLDDFPRASHPSGEEYHLDLLCWMAMSSRVLRQIAEYASDTEFMPDIEADMTLFNDPENLDKWHWNEAKQRYFDFGSHSDTVSLISENQRDPATNGVITIKRRHVKTYPSLRHVDNVCGYVNLFPMLLRLLPPTSAKLGIMLNSLKDPKELWTEYGLRSLSTKSPYYMKYNTQHDGPYWRGPIWININYLALAALKHYSTVSGPHSAVATKLYTELRHNVITNIANQYQETGYFWEHYNDKTGKGGGSHPFTGWTALVLNIMAERYD</sequence>
<comment type="subcellular location">
    <subcellularLocation>
        <location evidence="1 12">Endoplasmic reticulum membrane</location>
        <topology evidence="1 12">Single-pass type II membrane protein</topology>
    </subcellularLocation>
</comment>
<evidence type="ECO:0000256" key="5">
    <source>
        <dbReference type="ARBA" id="ARBA00022824"/>
    </source>
</evidence>
<keyword evidence="8 12" id="KW-0472">Membrane</keyword>
<reference evidence="15" key="1">
    <citation type="journal article" date="2013" name="Genetics">
        <title>The draft genome and transcriptome of Panagrellus redivivus are shaped by the harsh demands of a free-living lifestyle.</title>
        <authorList>
            <person name="Srinivasan J."/>
            <person name="Dillman A.R."/>
            <person name="Macchietto M.G."/>
            <person name="Heikkinen L."/>
            <person name="Lakso M."/>
            <person name="Fracchia K.M."/>
            <person name="Antoshechkin I."/>
            <person name="Mortazavi A."/>
            <person name="Wong G."/>
            <person name="Sternberg P.W."/>
        </authorList>
    </citation>
    <scope>NUCLEOTIDE SEQUENCE [LARGE SCALE GENOMIC DNA]</scope>
    <source>
        <strain evidence="15">MT8872</strain>
    </source>
</reference>
<dbReference type="Proteomes" id="UP000492821">
    <property type="component" value="Unassembled WGS sequence"/>
</dbReference>
<evidence type="ECO:0000256" key="12">
    <source>
        <dbReference type="RuleBase" id="RU368089"/>
    </source>
</evidence>
<evidence type="ECO:0000256" key="7">
    <source>
        <dbReference type="ARBA" id="ARBA00022989"/>
    </source>
</evidence>
<protein>
    <recommendedName>
        <fullName evidence="11 12">Mannosyl-oligosaccharide glucosidase</fullName>
        <ecNumber evidence="11 12">3.2.1.106</ecNumber>
    </recommendedName>
</protein>
<evidence type="ECO:0000256" key="10">
    <source>
        <dbReference type="ARBA" id="ARBA00023295"/>
    </source>
</evidence>
<accession>A0A7E4WC93</accession>
<evidence type="ECO:0000256" key="2">
    <source>
        <dbReference type="ARBA" id="ARBA00010833"/>
    </source>
</evidence>
<keyword evidence="9" id="KW-0325">Glycoprotein</keyword>
<dbReference type="Gene3D" id="2.70.98.110">
    <property type="entry name" value="Glycosyl hydrolase family 63, N-terminal domain"/>
    <property type="match status" value="1"/>
</dbReference>
<dbReference type="GO" id="GO:0006487">
    <property type="term" value="P:protein N-linked glycosylation"/>
    <property type="evidence" value="ECO:0007669"/>
    <property type="project" value="UniProtKB-UniRule"/>
</dbReference>
<dbReference type="InterPro" id="IPR038518">
    <property type="entry name" value="Glyco_hydro_63N_sf"/>
</dbReference>
<comment type="function">
    <text evidence="12">Cleaves the distal alpha 1,2-linked glucose residue from the Glc(3)Man(9)GlcNAc(2) oligosaccharide precursor.</text>
</comment>
<evidence type="ECO:0000313" key="16">
    <source>
        <dbReference type="WBParaSite" id="Pan_g8759.t1"/>
    </source>
</evidence>
<dbReference type="Pfam" id="PF03200">
    <property type="entry name" value="Glyco_hydro_63"/>
    <property type="match status" value="1"/>
</dbReference>
<keyword evidence="6" id="KW-0735">Signal-anchor</keyword>
<evidence type="ECO:0000256" key="3">
    <source>
        <dbReference type="ARBA" id="ARBA00022692"/>
    </source>
</evidence>
<dbReference type="PANTHER" id="PTHR10412:SF11">
    <property type="entry name" value="MANNOSYL-OLIGOSACCHARIDE GLUCOSIDASE"/>
    <property type="match status" value="1"/>
</dbReference>
<keyword evidence="5 12" id="KW-0256">Endoplasmic reticulum</keyword>
<feature type="transmembrane region" description="Helical" evidence="12">
    <location>
        <begin position="29"/>
        <end position="48"/>
    </location>
</feature>
<evidence type="ECO:0000256" key="8">
    <source>
        <dbReference type="ARBA" id="ARBA00023136"/>
    </source>
</evidence>
<dbReference type="GO" id="GO:0009311">
    <property type="term" value="P:oligosaccharide metabolic process"/>
    <property type="evidence" value="ECO:0007669"/>
    <property type="project" value="UniProtKB-UniRule"/>
</dbReference>
<dbReference type="Gene3D" id="1.50.10.10">
    <property type="match status" value="1"/>
</dbReference>
<keyword evidence="4 12" id="KW-0378">Hydrolase</keyword>
<dbReference type="InterPro" id="IPR031631">
    <property type="entry name" value="Glyco_hydro_63N"/>
</dbReference>
<dbReference type="InterPro" id="IPR012341">
    <property type="entry name" value="6hp_glycosidase-like_sf"/>
</dbReference>
<name>A0A7E4WC93_PANRE</name>
<evidence type="ECO:0000256" key="1">
    <source>
        <dbReference type="ARBA" id="ARBA00004648"/>
    </source>
</evidence>
<feature type="domain" description="Glycosyl hydrolase family 63 N-terminal" evidence="14">
    <location>
        <begin position="76"/>
        <end position="225"/>
    </location>
</feature>
<evidence type="ECO:0000313" key="15">
    <source>
        <dbReference type="Proteomes" id="UP000492821"/>
    </source>
</evidence>
<keyword evidence="15" id="KW-1185">Reference proteome</keyword>
<dbReference type="InterPro" id="IPR004888">
    <property type="entry name" value="Glycoside_hydrolase_63"/>
</dbReference>
<reference evidence="16" key="2">
    <citation type="submission" date="2020-10" db="UniProtKB">
        <authorList>
            <consortium name="WormBaseParasite"/>
        </authorList>
    </citation>
    <scope>IDENTIFICATION</scope>
</reference>
<dbReference type="InterPro" id="IPR008928">
    <property type="entry name" value="6-hairpin_glycosidase_sf"/>
</dbReference>
<keyword evidence="7 12" id="KW-1133">Transmembrane helix</keyword>
<evidence type="ECO:0000256" key="6">
    <source>
        <dbReference type="ARBA" id="ARBA00022968"/>
    </source>
</evidence>
<dbReference type="GO" id="GO:0004573">
    <property type="term" value="F:Glc3Man9GlcNAc2 oligosaccharide glucosidase activity"/>
    <property type="evidence" value="ECO:0007669"/>
    <property type="project" value="UniProtKB-UniRule"/>
</dbReference>
<keyword evidence="3 12" id="KW-0812">Transmembrane</keyword>
<dbReference type="GO" id="GO:0005789">
    <property type="term" value="C:endoplasmic reticulum membrane"/>
    <property type="evidence" value="ECO:0007669"/>
    <property type="project" value="UniProtKB-SubCell"/>
</dbReference>
<comment type="similarity">
    <text evidence="2 12">Belongs to the glycosyl hydrolase 63 family.</text>
</comment>
<evidence type="ECO:0000256" key="11">
    <source>
        <dbReference type="ARBA" id="ARBA00038888"/>
    </source>
</evidence>
<dbReference type="AlphaFoldDB" id="A0A7E4WC93"/>
<dbReference type="Pfam" id="PF16923">
    <property type="entry name" value="Glyco_hydro_63N"/>
    <property type="match status" value="1"/>
</dbReference>
<comment type="catalytic activity">
    <reaction evidence="12">
        <text>N(4)-(alpha-D-Glc-(1-&gt;2)-alpha-D-Glc-(1-&gt;3)-alpha-D-Glc-(1-&gt;3)-alpha-D-Man-(1-&gt;2)-alpha-D-Man-(1-&gt;2)-alpha-D-Man-(1-&gt;3)-[alpha-D-Man-(1-&gt;2)-alpha-D-Man-(1-&gt;3)-[alpha-D-Man-(1-&gt;2)-alpha-D-Man-(1-&gt;6)]-alpha-D-Man-(1-&gt;6)]-beta-D-Man-(1-&gt;4)-beta-D-GlcNAc-(1-&gt;4)-beta-D-GlcNAc)-L-asparaginyl-[protein] + H2O = N(4)-(alpha-D-Glc-(1-&gt;3)-alpha-D-Glc-(1-&gt;3)-alpha-D-Man-(1-&gt;2)-alpha-D-Man-(1-&gt;2)-alpha-D-Man-(1-&gt;3)-[alpha-D-Man-(1-&gt;2)-alpha-D-Man-(1-&gt;3)-[alpha-D-Man-(1-&gt;2)-alpha-D-Man-(1-&gt;6)]-alpha-D-Man-(1-&gt;6)]-beta-D-Man-(1-&gt;4)-beta-D-GlcNAc-(1-&gt;4)-beta-D-GlcNAc)-L-asparaginyl-[protein] + beta-D-glucose</text>
        <dbReference type="Rhea" id="RHEA:55988"/>
        <dbReference type="Rhea" id="RHEA-COMP:12806"/>
        <dbReference type="Rhea" id="RHEA-COMP:14355"/>
        <dbReference type="ChEBI" id="CHEBI:15377"/>
        <dbReference type="ChEBI" id="CHEBI:15903"/>
        <dbReference type="ChEBI" id="CHEBI:59082"/>
        <dbReference type="ChEBI" id="CHEBI:132537"/>
        <dbReference type="EC" id="3.2.1.106"/>
    </reaction>
</comment>
<evidence type="ECO:0000256" key="9">
    <source>
        <dbReference type="ARBA" id="ARBA00023180"/>
    </source>
</evidence>
<dbReference type="SUPFAM" id="SSF48208">
    <property type="entry name" value="Six-hairpin glycosidases"/>
    <property type="match status" value="1"/>
</dbReference>
<organism evidence="15 16">
    <name type="scientific">Panagrellus redivivus</name>
    <name type="common">Microworm</name>
    <dbReference type="NCBI Taxonomy" id="6233"/>
    <lineage>
        <taxon>Eukaryota</taxon>
        <taxon>Metazoa</taxon>
        <taxon>Ecdysozoa</taxon>
        <taxon>Nematoda</taxon>
        <taxon>Chromadorea</taxon>
        <taxon>Rhabditida</taxon>
        <taxon>Tylenchina</taxon>
        <taxon>Panagrolaimomorpha</taxon>
        <taxon>Panagrolaimoidea</taxon>
        <taxon>Panagrolaimidae</taxon>
        <taxon>Panagrellus</taxon>
    </lineage>
</organism>
<proteinExistence type="inferred from homology"/>
<evidence type="ECO:0000259" key="13">
    <source>
        <dbReference type="Pfam" id="PF03200"/>
    </source>
</evidence>
<evidence type="ECO:0000256" key="4">
    <source>
        <dbReference type="ARBA" id="ARBA00022801"/>
    </source>
</evidence>
<keyword evidence="10 12" id="KW-0326">Glycosidase</keyword>
<feature type="domain" description="Glycosyl hydrolase family 63 C-terminal" evidence="13">
    <location>
        <begin position="303"/>
        <end position="787"/>
    </location>
</feature>
<dbReference type="WBParaSite" id="Pan_g8759.t1">
    <property type="protein sequence ID" value="Pan_g8759.t1"/>
    <property type="gene ID" value="Pan_g8759"/>
</dbReference>
<dbReference type="EC" id="3.2.1.106" evidence="11 12"/>
<dbReference type="InterPro" id="IPR031335">
    <property type="entry name" value="Glyco_hydro_63_C"/>
</dbReference>